<dbReference type="RefSeq" id="WP_394826036.1">
    <property type="nucleotide sequence ID" value="NZ_CP089984.1"/>
</dbReference>
<keyword evidence="4" id="KW-1185">Reference proteome</keyword>
<feature type="compositionally biased region" description="Low complexity" evidence="1">
    <location>
        <begin position="43"/>
        <end position="55"/>
    </location>
</feature>
<protein>
    <submittedName>
        <fullName evidence="3">Uncharacterized protein</fullName>
    </submittedName>
</protein>
<proteinExistence type="predicted"/>
<accession>A0ABZ2M0B1</accession>
<feature type="signal peptide" evidence="2">
    <location>
        <begin position="1"/>
        <end position="22"/>
    </location>
</feature>
<feature type="region of interest" description="Disordered" evidence="1">
    <location>
        <begin position="38"/>
        <end position="105"/>
    </location>
</feature>
<dbReference type="Proteomes" id="UP001370348">
    <property type="component" value="Chromosome"/>
</dbReference>
<feature type="compositionally biased region" description="Basic and acidic residues" evidence="1">
    <location>
        <begin position="92"/>
        <end position="105"/>
    </location>
</feature>
<gene>
    <name evidence="3" type="ORF">LZC94_03830</name>
</gene>
<reference evidence="3 4" key="1">
    <citation type="submission" date="2021-12" db="EMBL/GenBank/DDBJ databases">
        <title>Discovery of the Pendulisporaceae a myxobacterial family with distinct sporulation behavior and unique specialized metabolism.</title>
        <authorList>
            <person name="Garcia R."/>
            <person name="Popoff A."/>
            <person name="Bader C.D."/>
            <person name="Loehr J."/>
            <person name="Walesch S."/>
            <person name="Walt C."/>
            <person name="Boldt J."/>
            <person name="Bunk B."/>
            <person name="Haeckl F.J.F.P.J."/>
            <person name="Gunesch A.P."/>
            <person name="Birkelbach J."/>
            <person name="Nuebel U."/>
            <person name="Pietschmann T."/>
            <person name="Bach T."/>
            <person name="Mueller R."/>
        </authorList>
    </citation>
    <scope>NUCLEOTIDE SEQUENCE [LARGE SCALE GENOMIC DNA]</scope>
    <source>
        <strain evidence="3 4">MSr11954</strain>
    </source>
</reference>
<evidence type="ECO:0000256" key="1">
    <source>
        <dbReference type="SAM" id="MobiDB-lite"/>
    </source>
</evidence>
<feature type="compositionally biased region" description="Basic and acidic residues" evidence="1">
    <location>
        <begin position="60"/>
        <end position="69"/>
    </location>
</feature>
<organism evidence="3 4">
    <name type="scientific">Pendulispora albinea</name>
    <dbReference type="NCBI Taxonomy" id="2741071"/>
    <lineage>
        <taxon>Bacteria</taxon>
        <taxon>Pseudomonadati</taxon>
        <taxon>Myxococcota</taxon>
        <taxon>Myxococcia</taxon>
        <taxon>Myxococcales</taxon>
        <taxon>Sorangiineae</taxon>
        <taxon>Pendulisporaceae</taxon>
        <taxon>Pendulispora</taxon>
    </lineage>
</organism>
<sequence>MKRAPLLIFAAPIALASLAALAALAVFGVGRGSTHASAHTTLADSAHPSSPSAAGEEGEAAVHEAEGARGSEPPAQAEAPNVADDESAGELRALEREPEPAKSKLEVARELRLPVIQAIRGDFASPEARHDAMLDALRRSGESREPWTSVARDVYGKWNEALPADPARRVDWRSVQCYRAGCEVRMSFADRKSYESAAAAFRSIREDAAPHGGRVQTPPVVEADGTVSAAWILLRPDSTES</sequence>
<dbReference type="EMBL" id="CP089984">
    <property type="protein sequence ID" value="WXB16412.1"/>
    <property type="molecule type" value="Genomic_DNA"/>
</dbReference>
<keyword evidence="2" id="KW-0732">Signal</keyword>
<evidence type="ECO:0000313" key="3">
    <source>
        <dbReference type="EMBL" id="WXB16412.1"/>
    </source>
</evidence>
<feature type="chain" id="PRO_5045388699" evidence="2">
    <location>
        <begin position="23"/>
        <end position="241"/>
    </location>
</feature>
<evidence type="ECO:0000256" key="2">
    <source>
        <dbReference type="SAM" id="SignalP"/>
    </source>
</evidence>
<name>A0ABZ2M0B1_9BACT</name>
<evidence type="ECO:0000313" key="4">
    <source>
        <dbReference type="Proteomes" id="UP001370348"/>
    </source>
</evidence>